<feature type="transmembrane region" description="Helical" evidence="2">
    <location>
        <begin position="155"/>
        <end position="174"/>
    </location>
</feature>
<dbReference type="Proteomes" id="UP001154282">
    <property type="component" value="Unassembled WGS sequence"/>
</dbReference>
<feature type="compositionally biased region" description="Basic residues" evidence="1">
    <location>
        <begin position="39"/>
        <end position="49"/>
    </location>
</feature>
<evidence type="ECO:0000313" key="4">
    <source>
        <dbReference type="Proteomes" id="UP001154282"/>
    </source>
</evidence>
<keyword evidence="2" id="KW-0812">Transmembrane</keyword>
<feature type="region of interest" description="Disordered" evidence="1">
    <location>
        <begin position="1"/>
        <end position="57"/>
    </location>
</feature>
<sequence>MNKGDPDSVGMLRSNSMLDLESGGGIFTDDDEFRGYGGNKRHAKKKLNRLRSGSLGNRLGLISSSRLGLSSIGSDGADENNDKEKSRLGMGKGSKRPPKPPRPPRGPALDAADMKYIREISELSKVKHARIERMRSLRSKRVDNRNSQSSSSSSLGANILAMVVTVVFFVVIVLQGKGECDEISVCELLGSQTQLARRAYTPDNSFPGLSKHINIIETGLAGFCMDACRSIFLSSLTSVYGVNFQSLQLRHIGVEKAQSWTALPSRRQETT</sequence>
<protein>
    <recommendedName>
        <fullName evidence="5">Transmembrane protein</fullName>
    </recommendedName>
</protein>
<feature type="compositionally biased region" description="Basic and acidic residues" evidence="1">
    <location>
        <begin position="134"/>
        <end position="144"/>
    </location>
</feature>
<evidence type="ECO:0008006" key="5">
    <source>
        <dbReference type="Google" id="ProtNLM"/>
    </source>
</evidence>
<dbReference type="AlphaFoldDB" id="A0AAV0R227"/>
<keyword evidence="2" id="KW-0472">Membrane</keyword>
<evidence type="ECO:0000256" key="1">
    <source>
        <dbReference type="SAM" id="MobiDB-lite"/>
    </source>
</evidence>
<feature type="region of interest" description="Disordered" evidence="1">
    <location>
        <begin position="134"/>
        <end position="153"/>
    </location>
</feature>
<dbReference type="PANTHER" id="PTHR34188:SF21">
    <property type="entry name" value="BZIP DOMAIN-CONTAINING PROTEIN"/>
    <property type="match status" value="1"/>
</dbReference>
<gene>
    <name evidence="3" type="ORF">LITE_LOCUS46131</name>
</gene>
<name>A0AAV0R227_9ROSI</name>
<evidence type="ECO:0000256" key="2">
    <source>
        <dbReference type="SAM" id="Phobius"/>
    </source>
</evidence>
<proteinExistence type="predicted"/>
<organism evidence="3 4">
    <name type="scientific">Linum tenue</name>
    <dbReference type="NCBI Taxonomy" id="586396"/>
    <lineage>
        <taxon>Eukaryota</taxon>
        <taxon>Viridiplantae</taxon>
        <taxon>Streptophyta</taxon>
        <taxon>Embryophyta</taxon>
        <taxon>Tracheophyta</taxon>
        <taxon>Spermatophyta</taxon>
        <taxon>Magnoliopsida</taxon>
        <taxon>eudicotyledons</taxon>
        <taxon>Gunneridae</taxon>
        <taxon>Pentapetalae</taxon>
        <taxon>rosids</taxon>
        <taxon>fabids</taxon>
        <taxon>Malpighiales</taxon>
        <taxon>Linaceae</taxon>
        <taxon>Linum</taxon>
    </lineage>
</organism>
<dbReference type="PANTHER" id="PTHR34188">
    <property type="entry name" value="OS01G0299500 PROTEIN"/>
    <property type="match status" value="1"/>
</dbReference>
<reference evidence="3" key="1">
    <citation type="submission" date="2022-08" db="EMBL/GenBank/DDBJ databases">
        <authorList>
            <person name="Gutierrez-Valencia J."/>
        </authorList>
    </citation>
    <scope>NUCLEOTIDE SEQUENCE</scope>
</reference>
<keyword evidence="2" id="KW-1133">Transmembrane helix</keyword>
<comment type="caution">
    <text evidence="3">The sequence shown here is derived from an EMBL/GenBank/DDBJ whole genome shotgun (WGS) entry which is preliminary data.</text>
</comment>
<accession>A0AAV0R227</accession>
<evidence type="ECO:0000313" key="3">
    <source>
        <dbReference type="EMBL" id="CAI0551770.1"/>
    </source>
</evidence>
<feature type="region of interest" description="Disordered" evidence="1">
    <location>
        <begin position="70"/>
        <end position="111"/>
    </location>
</feature>
<keyword evidence="4" id="KW-1185">Reference proteome</keyword>
<dbReference type="EMBL" id="CAMGYJ010000010">
    <property type="protein sequence ID" value="CAI0551770.1"/>
    <property type="molecule type" value="Genomic_DNA"/>
</dbReference>